<proteinExistence type="predicted"/>
<feature type="region of interest" description="Disordered" evidence="1">
    <location>
        <begin position="48"/>
        <end position="68"/>
    </location>
</feature>
<protein>
    <submittedName>
        <fullName evidence="2">Uncharacterized protein</fullName>
    </submittedName>
</protein>
<reference evidence="2" key="1">
    <citation type="submission" date="2023-07" db="EMBL/GenBank/DDBJ databases">
        <authorList>
            <consortium name="CYATHOMIX"/>
        </authorList>
    </citation>
    <scope>NUCLEOTIDE SEQUENCE</scope>
    <source>
        <strain evidence="2">N/A</strain>
    </source>
</reference>
<sequence length="68" mass="7133">VAAAVSTVSAVSAAPSNTFEQFFGELGGITIDFGIRIRLRSRRLCPSPTLLSHPANSSFPADSPETGR</sequence>
<feature type="non-terminal residue" evidence="2">
    <location>
        <position position="1"/>
    </location>
</feature>
<evidence type="ECO:0000313" key="2">
    <source>
        <dbReference type="EMBL" id="CAJ0594580.1"/>
    </source>
</evidence>
<keyword evidence="3" id="KW-1185">Reference proteome</keyword>
<accession>A0AA36GM35</accession>
<comment type="caution">
    <text evidence="2">The sequence shown here is derived from an EMBL/GenBank/DDBJ whole genome shotgun (WGS) entry which is preliminary data.</text>
</comment>
<gene>
    <name evidence="2" type="ORF">CYNAS_LOCUS6563</name>
</gene>
<dbReference type="Proteomes" id="UP001176961">
    <property type="component" value="Unassembled WGS sequence"/>
</dbReference>
<organism evidence="2 3">
    <name type="scientific">Cylicocyclus nassatus</name>
    <name type="common">Nematode worm</name>
    <dbReference type="NCBI Taxonomy" id="53992"/>
    <lineage>
        <taxon>Eukaryota</taxon>
        <taxon>Metazoa</taxon>
        <taxon>Ecdysozoa</taxon>
        <taxon>Nematoda</taxon>
        <taxon>Chromadorea</taxon>
        <taxon>Rhabditida</taxon>
        <taxon>Rhabditina</taxon>
        <taxon>Rhabditomorpha</taxon>
        <taxon>Strongyloidea</taxon>
        <taxon>Strongylidae</taxon>
        <taxon>Cylicocyclus</taxon>
    </lineage>
</organism>
<dbReference type="EMBL" id="CATQJL010000112">
    <property type="protein sequence ID" value="CAJ0594580.1"/>
    <property type="molecule type" value="Genomic_DNA"/>
</dbReference>
<dbReference type="AlphaFoldDB" id="A0AA36GM35"/>
<name>A0AA36GM35_CYLNA</name>
<evidence type="ECO:0000256" key="1">
    <source>
        <dbReference type="SAM" id="MobiDB-lite"/>
    </source>
</evidence>
<evidence type="ECO:0000313" key="3">
    <source>
        <dbReference type="Proteomes" id="UP001176961"/>
    </source>
</evidence>